<keyword evidence="1" id="KW-1133">Transmembrane helix</keyword>
<dbReference type="Gene3D" id="6.10.250.2540">
    <property type="match status" value="1"/>
</dbReference>
<dbReference type="RefSeq" id="WP_078832436.1">
    <property type="nucleotide sequence ID" value="NZ_FUWH01000011.1"/>
</dbReference>
<gene>
    <name evidence="2" type="ORF">SAMN04488132_11149</name>
</gene>
<keyword evidence="1" id="KW-0472">Membrane</keyword>
<organism evidence="2 3">
    <name type="scientific">Sediminibacterium ginsengisoli</name>
    <dbReference type="NCBI Taxonomy" id="413434"/>
    <lineage>
        <taxon>Bacteria</taxon>
        <taxon>Pseudomonadati</taxon>
        <taxon>Bacteroidota</taxon>
        <taxon>Chitinophagia</taxon>
        <taxon>Chitinophagales</taxon>
        <taxon>Chitinophagaceae</taxon>
        <taxon>Sediminibacterium</taxon>
    </lineage>
</organism>
<dbReference type="AlphaFoldDB" id="A0A1T4R9I2"/>
<keyword evidence="1" id="KW-0812">Transmembrane</keyword>
<protein>
    <recommendedName>
        <fullName evidence="4">DUF1640 domain-containing protein</fullName>
    </recommendedName>
</protein>
<proteinExistence type="predicted"/>
<feature type="transmembrane region" description="Helical" evidence="1">
    <location>
        <begin position="111"/>
        <end position="128"/>
    </location>
</feature>
<evidence type="ECO:0000313" key="2">
    <source>
        <dbReference type="EMBL" id="SKA12577.1"/>
    </source>
</evidence>
<dbReference type="OrthoDB" id="678047at2"/>
<evidence type="ECO:0000256" key="1">
    <source>
        <dbReference type="SAM" id="Phobius"/>
    </source>
</evidence>
<reference evidence="2 3" key="1">
    <citation type="submission" date="2017-02" db="EMBL/GenBank/DDBJ databases">
        <authorList>
            <person name="Peterson S.W."/>
        </authorList>
    </citation>
    <scope>NUCLEOTIDE SEQUENCE [LARGE SCALE GENOMIC DNA]</scope>
    <source>
        <strain evidence="2 3">DSM 22335</strain>
    </source>
</reference>
<evidence type="ECO:0000313" key="3">
    <source>
        <dbReference type="Proteomes" id="UP000190888"/>
    </source>
</evidence>
<accession>A0A1T4R9I2</accession>
<dbReference type="Proteomes" id="UP000190888">
    <property type="component" value="Unassembled WGS sequence"/>
</dbReference>
<keyword evidence="3" id="KW-1185">Reference proteome</keyword>
<evidence type="ECO:0008006" key="4">
    <source>
        <dbReference type="Google" id="ProtNLM"/>
    </source>
</evidence>
<dbReference type="EMBL" id="FUWH01000011">
    <property type="protein sequence ID" value="SKA12577.1"/>
    <property type="molecule type" value="Genomic_DNA"/>
</dbReference>
<name>A0A1T4R9I2_9BACT</name>
<sequence>MKPVPTDVELCDAIKKGLGSDEARVLIGFMNHRFEEVNLGFEEVDHRFEEVNRRMDQKFEEVNRKIDQKFEQAEAKTDLLAKELNLRFNELLLKLIQIETRLTESKTHIHWIYGLMASIVILMFGQYLKK</sequence>
<dbReference type="STRING" id="413434.SAMN04488132_11149"/>